<protein>
    <recommendedName>
        <fullName evidence="1">ORC1/DEAH AAA+ ATPase domain-containing protein</fullName>
    </recommendedName>
</protein>
<dbReference type="PANTHER" id="PTHR35894">
    <property type="entry name" value="GENERAL SECRETION PATHWAY PROTEIN A-RELATED"/>
    <property type="match status" value="1"/>
</dbReference>
<dbReference type="GO" id="GO:0016887">
    <property type="term" value="F:ATP hydrolysis activity"/>
    <property type="evidence" value="ECO:0007669"/>
    <property type="project" value="InterPro"/>
</dbReference>
<dbReference type="Pfam" id="PF13401">
    <property type="entry name" value="AAA_22"/>
    <property type="match status" value="1"/>
</dbReference>
<name>A1RD34_PAEAT</name>
<dbReference type="InterPro" id="IPR049945">
    <property type="entry name" value="AAA_22"/>
</dbReference>
<evidence type="ECO:0000259" key="1">
    <source>
        <dbReference type="Pfam" id="PF13401"/>
    </source>
</evidence>
<accession>A1RD34</accession>
<keyword evidence="2" id="KW-0614">Plasmid</keyword>
<keyword evidence="3" id="KW-1185">Reference proteome</keyword>
<dbReference type="AlphaFoldDB" id="A1RD34"/>
<dbReference type="InterPro" id="IPR027417">
    <property type="entry name" value="P-loop_NTPase"/>
</dbReference>
<evidence type="ECO:0000313" key="3">
    <source>
        <dbReference type="Proteomes" id="UP000000637"/>
    </source>
</evidence>
<sequence length="252" mass="28144">MDGAEDHYLALPGANVVATDALLALRDNLVDVIAARAMMCVHGDAGLGKTLSVNAALRALAPADVCRVQFRARPTPRDIRHVLFEALGIGGSPPSRPIEFDALLKDVLEERFRVLVCDEAQWLSRECFELWRHLWDDRRTDIAIVFVGGGDCYRVLRREPMLSSRVYVWQEFRRLTPEQVLEVIPAYHPIWADADPADIAFADAHAGHGNFRAWAKITAHSVTALRRLDRPTGTAPDRDVLRWAFSRLGGST</sequence>
<dbReference type="InterPro" id="IPR052026">
    <property type="entry name" value="ExeA_AAA_ATPase_DNA-bind"/>
</dbReference>
<dbReference type="EMBL" id="CP000475">
    <property type="protein sequence ID" value="ABM10448.1"/>
    <property type="molecule type" value="Genomic_DNA"/>
</dbReference>
<dbReference type="SUPFAM" id="SSF52540">
    <property type="entry name" value="P-loop containing nucleoside triphosphate hydrolases"/>
    <property type="match status" value="1"/>
</dbReference>
<dbReference type="KEGG" id="aau:AAur_pTC10277"/>
<dbReference type="HOGENOM" id="CLU_1123983_0_0_11"/>
<dbReference type="Gene3D" id="3.40.50.300">
    <property type="entry name" value="P-loop containing nucleotide triphosphate hydrolases"/>
    <property type="match status" value="1"/>
</dbReference>
<evidence type="ECO:0000313" key="2">
    <source>
        <dbReference type="EMBL" id="ABM10448.1"/>
    </source>
</evidence>
<reference evidence="2 3" key="1">
    <citation type="journal article" date="2006" name="PLoS Genet.">
        <title>Secrets of soil survival revealed by the genome sequence of Arthrobacter aurescens TC1.</title>
        <authorList>
            <person name="Mongodin E.F."/>
            <person name="Shapir N."/>
            <person name="Daugherty S.C."/>
            <person name="DeBoy R.T."/>
            <person name="Emerson J.B."/>
            <person name="Shvartzbeyn A."/>
            <person name="Radune D."/>
            <person name="Vamathevan J."/>
            <person name="Riggs F."/>
            <person name="Grinberg V."/>
            <person name="Khouri H."/>
            <person name="Wackett L.P."/>
            <person name="Nelson K.E."/>
            <person name="Sadowsky M.J."/>
        </authorList>
    </citation>
    <scope>NUCLEOTIDE SEQUENCE [LARGE SCALE GENOMIC DNA]</scope>
    <source>
        <strain evidence="2 3">TC1</strain>
    </source>
</reference>
<geneLocation type="plasmid" evidence="2 3">
    <name>pTC1</name>
</geneLocation>
<dbReference type="Proteomes" id="UP000000637">
    <property type="component" value="Plasmid pTC1"/>
</dbReference>
<gene>
    <name evidence="2" type="ordered locus">AAur_pTC10277</name>
</gene>
<dbReference type="PANTHER" id="PTHR35894:SF1">
    <property type="entry name" value="PHOSPHORIBULOKINASE _ URIDINE KINASE FAMILY"/>
    <property type="match status" value="1"/>
</dbReference>
<proteinExistence type="predicted"/>
<feature type="domain" description="ORC1/DEAH AAA+ ATPase" evidence="1">
    <location>
        <begin position="36"/>
        <end position="156"/>
    </location>
</feature>
<organism evidence="2 3">
    <name type="scientific">Paenarthrobacter aurescens (strain TC1)</name>
    <dbReference type="NCBI Taxonomy" id="290340"/>
    <lineage>
        <taxon>Bacteria</taxon>
        <taxon>Bacillati</taxon>
        <taxon>Actinomycetota</taxon>
        <taxon>Actinomycetes</taxon>
        <taxon>Micrococcales</taxon>
        <taxon>Micrococcaceae</taxon>
        <taxon>Paenarthrobacter</taxon>
    </lineage>
</organism>